<sequence>MFFTLSLELKNIHVLYMGKSVTLRTKRKSKDLSHVGLNKVLSVFVHKASSAAPKIGALQKAYLNECSCFIISSLMTLYPAFAAKIHPGKLELLLSKFLRSSCGRSKRMKGGTLALRNTRTIGGTSLFVGALMFIYALLVTRASVEQMNERNPFRKPEYTMLNLVKEETIMIEITRENLMKWVKHPTMQLSEVTSSLSLKAIQIVGKVTNQYTEGLAQAVSDHCMGESAGTIPEMRNEPSPQPAPEPSPEAGRWSSFASQSWSTLSGYVSGADQFADRMAKVHLAAVNLFDMPGCIQRVNDIKSQELFDKIRNEHAKLKLDIENWGKKGMNDINLIYSLFFRAMMLLLNGLGFVSLPLFRRRTIRRPSLNLDENALPTNVPNQVLHLPQAVAPPLPPLAIMPDPEIERRARAQALQEEANEKVRRTLEELVHPAARRAEARSEEHARYQRMLDQQAYEQHMEMLNRERREEAYRLEDERIAEQRREAESKLHRRRR</sequence>
<evidence type="ECO:0000313" key="3">
    <source>
        <dbReference type="EMBL" id="QHT82061.1"/>
    </source>
</evidence>
<name>A0A6C0HMZ9_9ZZZZ</name>
<keyword evidence="2" id="KW-0812">Transmembrane</keyword>
<protein>
    <submittedName>
        <fullName evidence="3">Uncharacterized protein</fullName>
    </submittedName>
</protein>
<feature type="transmembrane region" description="Helical" evidence="2">
    <location>
        <begin position="334"/>
        <end position="358"/>
    </location>
</feature>
<reference evidence="3" key="1">
    <citation type="journal article" date="2020" name="Nature">
        <title>Giant virus diversity and host interactions through global metagenomics.</title>
        <authorList>
            <person name="Schulz F."/>
            <person name="Roux S."/>
            <person name="Paez-Espino D."/>
            <person name="Jungbluth S."/>
            <person name="Walsh D.A."/>
            <person name="Denef V.J."/>
            <person name="McMahon K.D."/>
            <person name="Konstantinidis K.T."/>
            <person name="Eloe-Fadrosh E.A."/>
            <person name="Kyrpides N.C."/>
            <person name="Woyke T."/>
        </authorList>
    </citation>
    <scope>NUCLEOTIDE SEQUENCE</scope>
    <source>
        <strain evidence="3">GVMAG-M-3300023184-160</strain>
    </source>
</reference>
<feature type="transmembrane region" description="Helical" evidence="2">
    <location>
        <begin position="126"/>
        <end position="144"/>
    </location>
</feature>
<dbReference type="EMBL" id="MN739995">
    <property type="protein sequence ID" value="QHT82061.1"/>
    <property type="molecule type" value="Genomic_DNA"/>
</dbReference>
<keyword evidence="2" id="KW-1133">Transmembrane helix</keyword>
<feature type="compositionally biased region" description="Basic and acidic residues" evidence="1">
    <location>
        <begin position="470"/>
        <end position="489"/>
    </location>
</feature>
<feature type="region of interest" description="Disordered" evidence="1">
    <location>
        <begin position="470"/>
        <end position="495"/>
    </location>
</feature>
<proteinExistence type="predicted"/>
<accession>A0A6C0HMZ9</accession>
<feature type="region of interest" description="Disordered" evidence="1">
    <location>
        <begin position="226"/>
        <end position="252"/>
    </location>
</feature>
<keyword evidence="2" id="KW-0472">Membrane</keyword>
<evidence type="ECO:0000256" key="2">
    <source>
        <dbReference type="SAM" id="Phobius"/>
    </source>
</evidence>
<organism evidence="3">
    <name type="scientific">viral metagenome</name>
    <dbReference type="NCBI Taxonomy" id="1070528"/>
    <lineage>
        <taxon>unclassified sequences</taxon>
        <taxon>metagenomes</taxon>
        <taxon>organismal metagenomes</taxon>
    </lineage>
</organism>
<evidence type="ECO:0000256" key="1">
    <source>
        <dbReference type="SAM" id="MobiDB-lite"/>
    </source>
</evidence>
<dbReference type="AlphaFoldDB" id="A0A6C0HMZ9"/>